<keyword evidence="1" id="KW-0732">Signal</keyword>
<comment type="caution">
    <text evidence="2">The sequence shown here is derived from an EMBL/GenBank/DDBJ whole genome shotgun (WGS) entry which is preliminary data.</text>
</comment>
<proteinExistence type="predicted"/>
<dbReference type="EMBL" id="RBWV01000013">
    <property type="protein sequence ID" value="RKS72700.1"/>
    <property type="molecule type" value="Genomic_DNA"/>
</dbReference>
<dbReference type="OrthoDB" id="275270at2"/>
<name>A0A420XN40_9ACTN</name>
<dbReference type="Proteomes" id="UP000281955">
    <property type="component" value="Unassembled WGS sequence"/>
</dbReference>
<dbReference type="AlphaFoldDB" id="A0A420XN40"/>
<feature type="chain" id="PRO_5019365112" evidence="1">
    <location>
        <begin position="30"/>
        <end position="767"/>
    </location>
</feature>
<accession>A0A420XN40</accession>
<organism evidence="2 3">
    <name type="scientific">Motilibacter peucedani</name>
    <dbReference type="NCBI Taxonomy" id="598650"/>
    <lineage>
        <taxon>Bacteria</taxon>
        <taxon>Bacillati</taxon>
        <taxon>Actinomycetota</taxon>
        <taxon>Actinomycetes</taxon>
        <taxon>Motilibacterales</taxon>
        <taxon>Motilibacteraceae</taxon>
        <taxon>Motilibacter</taxon>
    </lineage>
</organism>
<protein>
    <submittedName>
        <fullName evidence="2">Immune inhibitor A peptidase M6</fullName>
    </submittedName>
</protein>
<evidence type="ECO:0000313" key="2">
    <source>
        <dbReference type="EMBL" id="RKS72700.1"/>
    </source>
</evidence>
<feature type="signal peptide" evidence="1">
    <location>
        <begin position="1"/>
        <end position="29"/>
    </location>
</feature>
<keyword evidence="3" id="KW-1185">Reference proteome</keyword>
<reference evidence="2 3" key="1">
    <citation type="submission" date="2018-10" db="EMBL/GenBank/DDBJ databases">
        <title>Genomic Encyclopedia of Archaeal and Bacterial Type Strains, Phase II (KMG-II): from individual species to whole genera.</title>
        <authorList>
            <person name="Goeker M."/>
        </authorList>
    </citation>
    <scope>NUCLEOTIDE SEQUENCE [LARGE SCALE GENOMIC DNA]</scope>
    <source>
        <strain evidence="2 3">RP-AC37</strain>
    </source>
</reference>
<dbReference type="InParanoid" id="A0A420XN40"/>
<sequence length="767" mass="82103">MRLPRTALPLAGAVVTALAAATLASPATAASASSTRTAKATRKAAAARAALDTRRSDGARLDKLPLVEPDGTRVTVSTAGSSASAAARSRSAKASAVAEVPVGTNRSWLALDDVKGVYYRKNFELMAVGDHIEVWVAKGTQPAEDPSTDTQFLPGDCRNDRTQVTTAQAEYLADQFDNRMYPKESAAFSVPPSRDGSTALVSGDFTGPGDKIVTLVDNVRDDQFYDFNNSQGNTYIAGFFSSALNAYTGRNVMTIDAYDWLHRTGANPPNDPVPGNLCTSAPARPYLYEGTFAHEYQHLLESYVDGDETSWVNEGLSDFAQTLVGYVDATRPITQTGFDNHVQCFLGAYRIQTPANPTPRDQCGPENSLTNWQDQGAQEILADYGAAYTFMLFLYDRYGTSFMSALHKDPLNGLASITDTLKKFHKGADATDVLHQWAVMVALDKALSGSSSAYGSLKRRYTTPSLDAAVSWESPYAYNTPGAPANGSDYVRLRDASGAWLPASAVKDITFSGARMLEAVPVQWTVDTAAEGHEGDAALYSGHDDSQDRAIIRSVDVPADNATLSFDTRWSMEDGYDFAVVQVSTDGGKTFTSLSNADTTSEQTDTTPVIQANLPGFNGDSGGWRSESFDLSAYAGKSVLLSFRYLTDSGTNYAGWWVDNVKVGGTLVSDGSSLAGWQTPTQISPVPVHGFTVQVVGYSSTGDKVDVVAMKLKNGFTGTLRGGKIRALFGRTVDTIAAIVTYDEPTETVTQQARYSLTVNGVLQPGG</sequence>
<gene>
    <name evidence="2" type="ORF">CLV35_2949</name>
</gene>
<dbReference type="Gene3D" id="2.60.120.260">
    <property type="entry name" value="Galactose-binding domain-like"/>
    <property type="match status" value="1"/>
</dbReference>
<evidence type="ECO:0000256" key="1">
    <source>
        <dbReference type="SAM" id="SignalP"/>
    </source>
</evidence>
<evidence type="ECO:0000313" key="3">
    <source>
        <dbReference type="Proteomes" id="UP000281955"/>
    </source>
</evidence>
<dbReference type="NCBIfam" id="NF038128">
    <property type="entry name" value="choice_anch_J"/>
    <property type="match status" value="1"/>
</dbReference>
<dbReference type="Pfam" id="PF20773">
    <property type="entry name" value="InhA-like_MAM"/>
    <property type="match status" value="1"/>
</dbReference>